<evidence type="ECO:0000313" key="3">
    <source>
        <dbReference type="Proteomes" id="UP000030678"/>
    </source>
</evidence>
<organism evidence="2 3">
    <name type="scientific">Cladophialophora carrionii CBS 160.54</name>
    <dbReference type="NCBI Taxonomy" id="1279043"/>
    <lineage>
        <taxon>Eukaryota</taxon>
        <taxon>Fungi</taxon>
        <taxon>Dikarya</taxon>
        <taxon>Ascomycota</taxon>
        <taxon>Pezizomycotina</taxon>
        <taxon>Eurotiomycetes</taxon>
        <taxon>Chaetothyriomycetidae</taxon>
        <taxon>Chaetothyriales</taxon>
        <taxon>Herpotrichiellaceae</taxon>
        <taxon>Cladophialophora</taxon>
    </lineage>
</organism>
<dbReference type="AlphaFoldDB" id="V9DND4"/>
<dbReference type="InterPro" id="IPR021833">
    <property type="entry name" value="DUF3425"/>
</dbReference>
<name>V9DND4_9EURO</name>
<evidence type="ECO:0000256" key="1">
    <source>
        <dbReference type="SAM" id="MobiDB-lite"/>
    </source>
</evidence>
<feature type="region of interest" description="Disordered" evidence="1">
    <location>
        <begin position="252"/>
        <end position="278"/>
    </location>
</feature>
<dbReference type="CDD" id="cd14688">
    <property type="entry name" value="bZIP_YAP"/>
    <property type="match status" value="1"/>
</dbReference>
<feature type="compositionally biased region" description="Basic and acidic residues" evidence="1">
    <location>
        <begin position="54"/>
        <end position="73"/>
    </location>
</feature>
<sequence>MQHDAGHSAASPASPPQPADGNDLPPSSTSLAGRKRKAGGAGSRGVASLTPEQLAKKRANDRDAQRAIRERTKHTIENLERRIEELTSQQPYQELQEVLRQKEAIQAENEEIRRRLASVMSLIQPIIGAQGLTDLATAAQHNVQAGIGRHTPHPAFTPATSASPNPAYFTTQQHGRTAFSVPPSTTHGQMGASAYQPAFAAEGPEEARTWPVSRDALSIQRDNLQRGLELNDSGERVNFSFLLDSLGVRPSNGNLDNLQPPQHSSPSSQHPAYASTAASLSEHLQVPAAPWSILPKIGPATCPLDRLLLNFLQSREREPTRANGTIPPSYPSVSSLLNPSGNPALDPLSQFMTDIISKFPDIAELPNQVATLFCMFSMMRWQIHPTQENYERLPEWLHPVPIQLYTSHPAWIDHLPWPRLREKLVANSQDYPFDNWFIPFTSGLSVNWPYDPVDCLLSTSEQDEPVMNPVFERHIRRLENWSLGPLFAETFPELVEATRIQNKESMGLTPSLESRKRDKSIASSTA</sequence>
<feature type="compositionally biased region" description="Low complexity" evidence="1">
    <location>
        <begin position="259"/>
        <end position="271"/>
    </location>
</feature>
<gene>
    <name evidence="2" type="ORF">G647_00824</name>
</gene>
<feature type="region of interest" description="Disordered" evidence="1">
    <location>
        <begin position="1"/>
        <end position="73"/>
    </location>
</feature>
<dbReference type="PANTHER" id="PTHR37012:SF2">
    <property type="entry name" value="BZIP DOMAIN-CONTAINING PROTEIN-RELATED"/>
    <property type="match status" value="1"/>
</dbReference>
<dbReference type="Pfam" id="PF11905">
    <property type="entry name" value="DUF3425"/>
    <property type="match status" value="1"/>
</dbReference>
<dbReference type="GeneID" id="19979317"/>
<dbReference type="Proteomes" id="UP000030678">
    <property type="component" value="Unassembled WGS sequence"/>
</dbReference>
<accession>V9DND4</accession>
<reference evidence="2 3" key="1">
    <citation type="submission" date="2013-03" db="EMBL/GenBank/DDBJ databases">
        <title>The Genome Sequence of Cladophialophora carrionii CBS 160.54.</title>
        <authorList>
            <consortium name="The Broad Institute Genomics Platform"/>
            <person name="Cuomo C."/>
            <person name="de Hoog S."/>
            <person name="Gorbushina A."/>
            <person name="Walker B."/>
            <person name="Young S.K."/>
            <person name="Zeng Q."/>
            <person name="Gargeya S."/>
            <person name="Fitzgerald M."/>
            <person name="Haas B."/>
            <person name="Abouelleil A."/>
            <person name="Allen A.W."/>
            <person name="Alvarado L."/>
            <person name="Arachchi H.M."/>
            <person name="Berlin A.M."/>
            <person name="Chapman S.B."/>
            <person name="Gainer-Dewar J."/>
            <person name="Goldberg J."/>
            <person name="Griggs A."/>
            <person name="Gujja S."/>
            <person name="Hansen M."/>
            <person name="Howarth C."/>
            <person name="Imamovic A."/>
            <person name="Ireland A."/>
            <person name="Larimer J."/>
            <person name="McCowan C."/>
            <person name="Murphy C."/>
            <person name="Pearson M."/>
            <person name="Poon T.W."/>
            <person name="Priest M."/>
            <person name="Roberts A."/>
            <person name="Saif S."/>
            <person name="Shea T."/>
            <person name="Sisk P."/>
            <person name="Sykes S."/>
            <person name="Wortman J."/>
            <person name="Nusbaum C."/>
            <person name="Birren B."/>
        </authorList>
    </citation>
    <scope>NUCLEOTIDE SEQUENCE [LARGE SCALE GENOMIC DNA]</scope>
    <source>
        <strain evidence="2 3">CBS 160.54</strain>
    </source>
</reference>
<evidence type="ECO:0008006" key="4">
    <source>
        <dbReference type="Google" id="ProtNLM"/>
    </source>
</evidence>
<evidence type="ECO:0000313" key="2">
    <source>
        <dbReference type="EMBL" id="ETI28375.1"/>
    </source>
</evidence>
<dbReference type="EMBL" id="KB822697">
    <property type="protein sequence ID" value="ETI28375.1"/>
    <property type="molecule type" value="Genomic_DNA"/>
</dbReference>
<dbReference type="Gene3D" id="1.20.5.170">
    <property type="match status" value="1"/>
</dbReference>
<dbReference type="PANTHER" id="PTHR37012">
    <property type="entry name" value="B-ZIP TRANSCRIPTION FACTOR (EUROFUNG)-RELATED"/>
    <property type="match status" value="1"/>
</dbReference>
<protein>
    <recommendedName>
        <fullName evidence="4">BZIP domain-containing protein</fullName>
    </recommendedName>
</protein>
<dbReference type="HOGENOM" id="CLU_020925_1_1_1"/>
<dbReference type="OrthoDB" id="4161589at2759"/>
<dbReference type="VEuPathDB" id="FungiDB:G647_00824"/>
<proteinExistence type="predicted"/>
<feature type="region of interest" description="Disordered" evidence="1">
    <location>
        <begin position="506"/>
        <end position="526"/>
    </location>
</feature>
<dbReference type="RefSeq" id="XP_008722449.1">
    <property type="nucleotide sequence ID" value="XM_008724227.1"/>
</dbReference>